<dbReference type="OrthoDB" id="5023445at2759"/>
<comment type="caution">
    <text evidence="1">The sequence shown here is derived from an EMBL/GenBank/DDBJ whole genome shotgun (WGS) entry which is preliminary data.</text>
</comment>
<proteinExistence type="predicted"/>
<dbReference type="EMBL" id="JAOQAZ010000001">
    <property type="protein sequence ID" value="KAJ4272134.1"/>
    <property type="molecule type" value="Genomic_DNA"/>
</dbReference>
<name>A0A9W8VR37_9HYPO</name>
<gene>
    <name evidence="1" type="ORF">NW762_000845</name>
</gene>
<evidence type="ECO:0000313" key="2">
    <source>
        <dbReference type="Proteomes" id="UP001152049"/>
    </source>
</evidence>
<evidence type="ECO:0000313" key="1">
    <source>
        <dbReference type="EMBL" id="KAJ4272134.1"/>
    </source>
</evidence>
<sequence length="204" mass="22850">MSSENLETTPGGLLICPIPEHGLAPFLSHALRQTASIHKDYLAEVARRMVLEFTASASVHNFAEFNKTHFELDSSQVPCLNIKILVFENAAFAEGHSLNVWRPIDHAHGDYTGVEDHVLNWADNLVNLSTKMTIQVHLCRPWRDFGLLSAAMAPLRCPGIALKVTISPQNWVQIPDRYLAFHKAMTVMSIRRTSSSRVVCEYSL</sequence>
<reference evidence="1" key="1">
    <citation type="submission" date="2022-09" db="EMBL/GenBank/DDBJ databases">
        <title>Fusarium specimens isolated from Avocado Roots.</title>
        <authorList>
            <person name="Stajich J."/>
            <person name="Roper C."/>
            <person name="Heimlech-Rivalta G."/>
        </authorList>
    </citation>
    <scope>NUCLEOTIDE SEQUENCE</scope>
    <source>
        <strain evidence="1">CF00136</strain>
    </source>
</reference>
<protein>
    <submittedName>
        <fullName evidence="1">Uncharacterized protein</fullName>
    </submittedName>
</protein>
<accession>A0A9W8VR37</accession>
<dbReference type="AlphaFoldDB" id="A0A9W8VR37"/>
<dbReference type="Proteomes" id="UP001152049">
    <property type="component" value="Unassembled WGS sequence"/>
</dbReference>
<organism evidence="1 2">
    <name type="scientific">Fusarium torreyae</name>
    <dbReference type="NCBI Taxonomy" id="1237075"/>
    <lineage>
        <taxon>Eukaryota</taxon>
        <taxon>Fungi</taxon>
        <taxon>Dikarya</taxon>
        <taxon>Ascomycota</taxon>
        <taxon>Pezizomycotina</taxon>
        <taxon>Sordariomycetes</taxon>
        <taxon>Hypocreomycetidae</taxon>
        <taxon>Hypocreales</taxon>
        <taxon>Nectriaceae</taxon>
        <taxon>Fusarium</taxon>
    </lineage>
</organism>
<keyword evidence="2" id="KW-1185">Reference proteome</keyword>